<evidence type="ECO:0000259" key="2">
    <source>
        <dbReference type="Pfam" id="PF00582"/>
    </source>
</evidence>
<dbReference type="RefSeq" id="WP_008611419.1">
    <property type="nucleotide sequence ID" value="NZ_JH651379.1"/>
</dbReference>
<proteinExistence type="inferred from homology"/>
<keyword evidence="4" id="KW-1185">Reference proteome</keyword>
<dbReference type="EMBL" id="JH651379">
    <property type="protein sequence ID" value="EIJ38260.1"/>
    <property type="molecule type" value="Genomic_DNA"/>
</dbReference>
<evidence type="ECO:0000313" key="4">
    <source>
        <dbReference type="Proteomes" id="UP000004690"/>
    </source>
</evidence>
<protein>
    <submittedName>
        <fullName evidence="3">Universal stress protein UspA-like protein</fullName>
    </submittedName>
</protein>
<dbReference type="InterPro" id="IPR006016">
    <property type="entry name" value="UspA"/>
</dbReference>
<dbReference type="Pfam" id="PF00582">
    <property type="entry name" value="Usp"/>
    <property type="match status" value="1"/>
</dbReference>
<gene>
    <name evidence="3" type="ORF">JoomaDRAFT_1244</name>
</gene>
<dbReference type="InterPro" id="IPR006015">
    <property type="entry name" value="Universal_stress_UspA"/>
</dbReference>
<dbReference type="STRING" id="926559.JoomaDRAFT_1244"/>
<evidence type="ECO:0000256" key="1">
    <source>
        <dbReference type="ARBA" id="ARBA00008791"/>
    </source>
</evidence>
<dbReference type="PANTHER" id="PTHR46268">
    <property type="entry name" value="STRESS RESPONSE PROTEIN NHAX"/>
    <property type="match status" value="1"/>
</dbReference>
<dbReference type="PRINTS" id="PR01438">
    <property type="entry name" value="UNVRSLSTRESS"/>
</dbReference>
<dbReference type="HOGENOM" id="CLU_049301_2_4_10"/>
<dbReference type="SUPFAM" id="SSF52402">
    <property type="entry name" value="Adenine nucleotide alpha hydrolases-like"/>
    <property type="match status" value="1"/>
</dbReference>
<dbReference type="PANTHER" id="PTHR46268:SF6">
    <property type="entry name" value="UNIVERSAL STRESS PROTEIN UP12"/>
    <property type="match status" value="1"/>
</dbReference>
<evidence type="ECO:0000313" key="3">
    <source>
        <dbReference type="EMBL" id="EIJ38260.1"/>
    </source>
</evidence>
<reference evidence="3 4" key="1">
    <citation type="submission" date="2012-02" db="EMBL/GenBank/DDBJ databases">
        <title>Improved High-Quality Draft genome of Joostella marina DSM 19592.</title>
        <authorList>
            <consortium name="US DOE Joint Genome Institute (JGI-PGF)"/>
            <person name="Lucas S."/>
            <person name="Copeland A."/>
            <person name="Lapidus A."/>
            <person name="Bruce D."/>
            <person name="Goodwin L."/>
            <person name="Pitluck S."/>
            <person name="Peters L."/>
            <person name="Chertkov O."/>
            <person name="Ovchinnikova G."/>
            <person name="Kyrpides N."/>
            <person name="Mavromatis K."/>
            <person name="Detter J.C."/>
            <person name="Han C."/>
            <person name="Land M."/>
            <person name="Hauser L."/>
            <person name="Markowitz V."/>
            <person name="Cheng J.-F."/>
            <person name="Hugenholtz P."/>
            <person name="Woyke T."/>
            <person name="Wu D."/>
            <person name="Tindall B."/>
            <person name="Brambilla E."/>
            <person name="Klenk H.-P."/>
            <person name="Eisen J.A."/>
        </authorList>
    </citation>
    <scope>NUCLEOTIDE SEQUENCE [LARGE SCALE GENOMIC DNA]</scope>
    <source>
        <strain evidence="3 4">DSM 19592</strain>
    </source>
</reference>
<comment type="similarity">
    <text evidence="1">Belongs to the universal stress protein A family.</text>
</comment>
<accession>I3C3R7</accession>
<organism evidence="3 4">
    <name type="scientific">Galbibacter orientalis DSM 19592</name>
    <dbReference type="NCBI Taxonomy" id="926559"/>
    <lineage>
        <taxon>Bacteria</taxon>
        <taxon>Pseudomonadati</taxon>
        <taxon>Bacteroidota</taxon>
        <taxon>Flavobacteriia</taxon>
        <taxon>Flavobacteriales</taxon>
        <taxon>Flavobacteriaceae</taxon>
        <taxon>Galbibacter</taxon>
    </lineage>
</organism>
<dbReference type="AlphaFoldDB" id="I3C3R7"/>
<sequence>MKNILVPIGTSSNTINTLQYAIDFAKFFDSKIYLMQAFTFINKAGSIANVEDVVAKNTTEQLEEVLNKVDKKGVSVTITAYNGEVLDGIKAVDQQYGIDLLIMEPRSTDIREEVFLGKTTGKIVKQTNIPTLIVPEGNTFKDYNTGLVAFKSGIVKHPTILDPLVAFKERFKLNLNLLLVKTPNYVTEDLEIDDKLKSLSEEVQTSENTTTFEGVLEHFQEHNPDILIVFRRKRGFFTKLWEKNIILKREFRCSIPLLILSVKK</sequence>
<dbReference type="Proteomes" id="UP000004690">
    <property type="component" value="Unassembled WGS sequence"/>
</dbReference>
<feature type="domain" description="UspA" evidence="2">
    <location>
        <begin position="1"/>
        <end position="135"/>
    </location>
</feature>
<dbReference type="Gene3D" id="3.40.50.12370">
    <property type="match status" value="1"/>
</dbReference>
<dbReference type="CDD" id="cd00293">
    <property type="entry name" value="USP-like"/>
    <property type="match status" value="1"/>
</dbReference>
<name>I3C3R7_9FLAO</name>
<dbReference type="eggNOG" id="COG0589">
    <property type="taxonomic scope" value="Bacteria"/>
</dbReference>
<dbReference type="OrthoDB" id="1421767at2"/>